<reference evidence="3" key="1">
    <citation type="journal article" date="2014" name="Nucleic Acids Res.">
        <title>The evolutionary dynamics of variant antigen genes in Babesia reveal a history of genomic innovation underlying host-parasite interaction.</title>
        <authorList>
            <person name="Jackson A.P."/>
            <person name="Otto T.D."/>
            <person name="Darby A."/>
            <person name="Ramaprasad A."/>
            <person name="Xia D."/>
            <person name="Echaide I.E."/>
            <person name="Farber M."/>
            <person name="Gahlot S."/>
            <person name="Gamble J."/>
            <person name="Gupta D."/>
            <person name="Gupta Y."/>
            <person name="Jackson L."/>
            <person name="Malandrin L."/>
            <person name="Malas T.B."/>
            <person name="Moussa E."/>
            <person name="Nair M."/>
            <person name="Reid A.J."/>
            <person name="Sanders M."/>
            <person name="Sharma J."/>
            <person name="Tracey A."/>
            <person name="Quail M.A."/>
            <person name="Weir W."/>
            <person name="Wastling J.M."/>
            <person name="Hall N."/>
            <person name="Willadsen P."/>
            <person name="Lingelbach K."/>
            <person name="Shiels B."/>
            <person name="Tait A."/>
            <person name="Berriman M."/>
            <person name="Allred D.R."/>
            <person name="Pain A."/>
        </authorList>
    </citation>
    <scope>NUCLEOTIDE SEQUENCE [LARGE SCALE GENOMIC DNA]</scope>
    <source>
        <strain evidence="3">Bond</strain>
    </source>
</reference>
<accession>A0A061D7Q7</accession>
<dbReference type="OrthoDB" id="25571at2759"/>
<feature type="compositionally biased region" description="Polar residues" evidence="1">
    <location>
        <begin position="240"/>
        <end position="260"/>
    </location>
</feature>
<dbReference type="VEuPathDB" id="PiroplasmaDB:BBBOND_0100790"/>
<keyword evidence="3" id="KW-1185">Reference proteome</keyword>
<dbReference type="OMA" id="NMIYSSW"/>
<evidence type="ECO:0008006" key="4">
    <source>
        <dbReference type="Google" id="ProtNLM"/>
    </source>
</evidence>
<feature type="region of interest" description="Disordered" evidence="1">
    <location>
        <begin position="234"/>
        <end position="277"/>
    </location>
</feature>
<dbReference type="Gene3D" id="2.40.50.140">
    <property type="entry name" value="Nucleic acid-binding proteins"/>
    <property type="match status" value="1"/>
</dbReference>
<evidence type="ECO:0000256" key="1">
    <source>
        <dbReference type="SAM" id="MobiDB-lite"/>
    </source>
</evidence>
<organism evidence="2 3">
    <name type="scientific">Babesia bigemina</name>
    <dbReference type="NCBI Taxonomy" id="5866"/>
    <lineage>
        <taxon>Eukaryota</taxon>
        <taxon>Sar</taxon>
        <taxon>Alveolata</taxon>
        <taxon>Apicomplexa</taxon>
        <taxon>Aconoidasida</taxon>
        <taxon>Piroplasmida</taxon>
        <taxon>Babesiidae</taxon>
        <taxon>Babesia</taxon>
    </lineage>
</organism>
<gene>
    <name evidence="2" type="ORF">BBBOND_0100790</name>
</gene>
<proteinExistence type="predicted"/>
<dbReference type="RefSeq" id="XP_012765936.1">
    <property type="nucleotide sequence ID" value="XM_012910482.1"/>
</dbReference>
<dbReference type="AlphaFoldDB" id="A0A061D7Q7"/>
<dbReference type="EMBL" id="LK391707">
    <property type="protein sequence ID" value="CDR93750.1"/>
    <property type="molecule type" value="Genomic_DNA"/>
</dbReference>
<dbReference type="Gene3D" id="1.10.10.10">
    <property type="entry name" value="Winged helix-like DNA-binding domain superfamily/Winged helix DNA-binding domain"/>
    <property type="match status" value="1"/>
</dbReference>
<name>A0A061D7Q7_BABBI</name>
<protein>
    <recommendedName>
        <fullName evidence="4">Replication protein A C-terminal domain-containing protein</fullName>
    </recommendedName>
</protein>
<feature type="compositionally biased region" description="Low complexity" evidence="1">
    <location>
        <begin position="261"/>
        <end position="276"/>
    </location>
</feature>
<dbReference type="GeneID" id="24562291"/>
<evidence type="ECO:0000313" key="3">
    <source>
        <dbReference type="Proteomes" id="UP000033188"/>
    </source>
</evidence>
<dbReference type="SUPFAM" id="SSF50249">
    <property type="entry name" value="Nucleic acid-binding proteins"/>
    <property type="match status" value="1"/>
</dbReference>
<dbReference type="KEGG" id="bbig:BBBOND_0100790"/>
<sequence length="360" mass="39227">MFGGFNDQDAFGANWNLDEIQQLEDITAGGFIEDDALPPHDNLALNADKVAPTKQAMMPAKIGMIVSAWKGETSYIQFFNKIPDIVKILGRIEKYKSTEENTMIVLDDGTGRVPCIYVHPSDMTSFRQRELDRVLQSQKMVVVYGTYNPIYSVKCPALIIFKIREVCAPDEFALHELDVMHMILRNERDGTPLQTVDVGYVLQDYAPKPVELMGDPVDSGMPTMPTSAAINMHNNGAPGSDSSVNSAFSPGVTSNSSPAMPSTMTPGGGSVSTPGTAGANTPDCQGPLTLMKYIAHLLAAETRNGNLNGLHVGEITRLCKQQRNFQSISEQHVRKVLAELEKDATVYQTVDAHTFASTDA</sequence>
<evidence type="ECO:0000313" key="2">
    <source>
        <dbReference type="EMBL" id="CDR93750.1"/>
    </source>
</evidence>
<dbReference type="InterPro" id="IPR012340">
    <property type="entry name" value="NA-bd_OB-fold"/>
</dbReference>
<dbReference type="STRING" id="5866.A0A061D7Q7"/>
<dbReference type="Proteomes" id="UP000033188">
    <property type="component" value="Chromosome 1"/>
</dbReference>
<dbReference type="InterPro" id="IPR036388">
    <property type="entry name" value="WH-like_DNA-bd_sf"/>
</dbReference>